<dbReference type="Proteomes" id="UP000019118">
    <property type="component" value="Unassembled WGS sequence"/>
</dbReference>
<protein>
    <submittedName>
        <fullName evidence="2">Uncharacterized protein</fullName>
    </submittedName>
</protein>
<evidence type="ECO:0000256" key="1">
    <source>
        <dbReference type="SAM" id="MobiDB-lite"/>
    </source>
</evidence>
<feature type="region of interest" description="Disordered" evidence="1">
    <location>
        <begin position="519"/>
        <end position="543"/>
    </location>
</feature>
<feature type="region of interest" description="Disordered" evidence="1">
    <location>
        <begin position="357"/>
        <end position="438"/>
    </location>
</feature>
<feature type="compositionally biased region" description="Low complexity" evidence="1">
    <location>
        <begin position="414"/>
        <end position="429"/>
    </location>
</feature>
<feature type="region of interest" description="Disordered" evidence="1">
    <location>
        <begin position="455"/>
        <end position="490"/>
    </location>
</feature>
<reference evidence="3" key="1">
    <citation type="journal article" date="2013" name="Genome Biol.">
        <title>Draft genome of the mountain pine beetle, Dendroctonus ponderosae Hopkins, a major forest pest.</title>
        <authorList>
            <person name="Keeling C.I."/>
            <person name="Yuen M.M."/>
            <person name="Liao N.Y."/>
            <person name="Docking T.R."/>
            <person name="Chan S.K."/>
            <person name="Taylor G.A."/>
            <person name="Palmquist D.L."/>
            <person name="Jackman S.D."/>
            <person name="Nguyen A."/>
            <person name="Li M."/>
            <person name="Henderson H."/>
            <person name="Janes J.K."/>
            <person name="Zhao Y."/>
            <person name="Pandoh P."/>
            <person name="Moore R."/>
            <person name="Sperling F.A."/>
            <person name="Huber D.P."/>
            <person name="Birol I."/>
            <person name="Jones S.J."/>
            <person name="Bohlmann J."/>
        </authorList>
    </citation>
    <scope>NUCLEOTIDE SEQUENCE</scope>
</reference>
<keyword evidence="3" id="KW-1185">Reference proteome</keyword>
<feature type="compositionally biased region" description="Polar residues" evidence="1">
    <location>
        <begin position="464"/>
        <end position="482"/>
    </location>
</feature>
<name>A0AAR5QAM9_DENPD</name>
<evidence type="ECO:0000313" key="3">
    <source>
        <dbReference type="Proteomes" id="UP000019118"/>
    </source>
</evidence>
<proteinExistence type="predicted"/>
<sequence length="622" mass="71938">MVIYQTKSLERNSRLSVAMVKNRAEDNNLNIELGHLDKEKLTAMRMLQNDKQCFKVKYSKSSISADSANAYTSDEILSKYFVPSIDMNESFTSVGDTSRTTSNVDFQKIHNMLFTNEEIDKEKILCLHLISAHRTESLNPPKRKLAYMCKVHSPLERLLERSKRKHIHQEQRMANMLPIYTIETTEFGNKTESKNLINDGRLATRILLNERVRELINTVLNALRQSNPDKNYEIFEMASDVSCLKKLLTRKKILDFLDELMNCPLINSCESFILTAPFRVKSIQLEIRTITGTLETLVKQIRQNVLQLPARNEVKLPEKIAQEEMSVRYRRNLTANKFWRRNMSRKELEEGENSKILQGLYSSKQPRSSDPDKKLGRRVDTNFVEKNRNAAANAKKVEYDEDESTDYYHRPRRSSQSSSSKSRRSSVQSNIIERPNIQPIKIPENVAAIMEELDDETVKKDNQQESIAQCSANEPEKANSSPDPKFNKRKVSISDSENIRIHLKQTTCPACMERYKIPLPPPKTPRVKPSSVIPLAPGENPDLKTNSQNRISMLINKELFKLQSYERRFSSDESSKRNSLRRKELEACSSSYLNLSPLELARIEQEIKEKETQKKLEKFLKK</sequence>
<dbReference type="KEGG" id="dpa:109544461"/>
<reference evidence="2" key="2">
    <citation type="submission" date="2024-08" db="UniProtKB">
        <authorList>
            <consortium name="EnsemblMetazoa"/>
        </authorList>
    </citation>
    <scope>IDENTIFICATION</scope>
</reference>
<dbReference type="AlphaFoldDB" id="A0AAR5QAM9"/>
<feature type="compositionally biased region" description="Basic and acidic residues" evidence="1">
    <location>
        <begin position="367"/>
        <end position="388"/>
    </location>
</feature>
<dbReference type="GeneID" id="109544461"/>
<organism evidence="2 3">
    <name type="scientific">Dendroctonus ponderosae</name>
    <name type="common">Mountain pine beetle</name>
    <dbReference type="NCBI Taxonomy" id="77166"/>
    <lineage>
        <taxon>Eukaryota</taxon>
        <taxon>Metazoa</taxon>
        <taxon>Ecdysozoa</taxon>
        <taxon>Arthropoda</taxon>
        <taxon>Hexapoda</taxon>
        <taxon>Insecta</taxon>
        <taxon>Pterygota</taxon>
        <taxon>Neoptera</taxon>
        <taxon>Endopterygota</taxon>
        <taxon>Coleoptera</taxon>
        <taxon>Polyphaga</taxon>
        <taxon>Cucujiformia</taxon>
        <taxon>Curculionidae</taxon>
        <taxon>Scolytinae</taxon>
        <taxon>Dendroctonus</taxon>
    </lineage>
</organism>
<evidence type="ECO:0000313" key="2">
    <source>
        <dbReference type="EnsemblMetazoa" id="XP_019770211.1"/>
    </source>
</evidence>
<dbReference type="RefSeq" id="XP_019770211.1">
    <property type="nucleotide sequence ID" value="XM_019914652.2"/>
</dbReference>
<accession>A0AAR5QAM9</accession>
<dbReference type="EnsemblMetazoa" id="XM_019914652.1">
    <property type="protein sequence ID" value="XP_019770211.1"/>
    <property type="gene ID" value="LOC109544461"/>
</dbReference>